<dbReference type="EMBL" id="CP010822">
    <property type="protein sequence ID" value="ALJ90044.1"/>
    <property type="molecule type" value="Genomic_DNA"/>
</dbReference>
<reference evidence="13" key="1">
    <citation type="journal article" date="2015" name="PLoS ONE">
        <title>Complete Genome Sequence of Thermus aquaticus Y51MC23.</title>
        <authorList>
            <person name="Brumm P.J."/>
            <person name="Monsma S."/>
            <person name="Keough B."/>
            <person name="Jasinovica S."/>
            <person name="Ferguson E."/>
            <person name="Schoenfeld T."/>
            <person name="Lodes M."/>
            <person name="Mead D.A."/>
        </authorList>
    </citation>
    <scope>NUCLEOTIDE SEQUENCE [LARGE SCALE GENOMIC DNA]</scope>
    <source>
        <strain evidence="13">BAA-2747 / Y51MC23</strain>
    </source>
</reference>
<dbReference type="InterPro" id="IPR022637">
    <property type="entry name" value="DNA_polIII_beta_cen"/>
</dbReference>
<evidence type="ECO:0000256" key="6">
    <source>
        <dbReference type="ARBA" id="ARBA00022705"/>
    </source>
</evidence>
<dbReference type="PANTHER" id="PTHR30478:SF0">
    <property type="entry name" value="BETA SLIDING CLAMP"/>
    <property type="match status" value="1"/>
</dbReference>
<dbReference type="Pfam" id="PF02767">
    <property type="entry name" value="DNA_pol3_beta_2"/>
    <property type="match status" value="1"/>
</dbReference>
<dbReference type="SUPFAM" id="SSF55979">
    <property type="entry name" value="DNA clamp"/>
    <property type="match status" value="2"/>
</dbReference>
<evidence type="ECO:0000256" key="7">
    <source>
        <dbReference type="ARBA" id="ARBA00022932"/>
    </source>
</evidence>
<evidence type="ECO:0000256" key="1">
    <source>
        <dbReference type="ARBA" id="ARBA00004496"/>
    </source>
</evidence>
<dbReference type="Pfam" id="PF00712">
    <property type="entry name" value="DNA_pol3_beta"/>
    <property type="match status" value="1"/>
</dbReference>
<keyword evidence="6" id="KW-0235">DNA replication</keyword>
<dbReference type="InterPro" id="IPR046938">
    <property type="entry name" value="DNA_clamp_sf"/>
</dbReference>
<evidence type="ECO:0000259" key="9">
    <source>
        <dbReference type="Pfam" id="PF00712"/>
    </source>
</evidence>
<dbReference type="Pfam" id="PF02768">
    <property type="entry name" value="DNA_pol3_beta_3"/>
    <property type="match status" value="1"/>
</dbReference>
<evidence type="ECO:0000259" key="11">
    <source>
        <dbReference type="Pfam" id="PF02768"/>
    </source>
</evidence>
<evidence type="ECO:0000256" key="3">
    <source>
        <dbReference type="ARBA" id="ARBA00022490"/>
    </source>
</evidence>
<dbReference type="Gene3D" id="3.70.10.10">
    <property type="match status" value="1"/>
</dbReference>
<keyword evidence="4" id="KW-0808">Transferase</keyword>
<protein>
    <submittedName>
        <fullName evidence="12">DNA polymerase III beta clamp processivity factor</fullName>
    </submittedName>
</protein>
<evidence type="ECO:0000259" key="10">
    <source>
        <dbReference type="Pfam" id="PF02767"/>
    </source>
</evidence>
<sequence>MLVKQKLLNRALALARGIAPSGRPLNPLWTYLYLEGREKELVIRTANEEMDLEVRLPAMGEEGGPVLVPASPFIRAVENAPGDEDEEDKEVIILIQEGQVEVRAWPWRATINAAGPEGFPAWPESDTALRTRMDAQDLLRALSQVRYAVSRESWRAIFRGVQLEFSDRGFRAVASDGYRLALFDLERPQPFTKKAVVPARSVDELMRVLRGAEGEVDLAVGTSTMTMAAWQEKGVVRIAVRLMPGEFPDYERVIPKEFPLTVTLEAEPFREALKRVSILANKENHRVDLSLEGKRALLFAEGDYGKGQEEIPVSLEGAPMSLAYDARHFLDAVSRVEGEVVMRFSGQFTPTLIEPADGSGYLAVVVPLKV</sequence>
<keyword evidence="7" id="KW-0239">DNA-directed DNA polymerase</keyword>
<proteinExistence type="inferred from homology"/>
<evidence type="ECO:0000256" key="2">
    <source>
        <dbReference type="ARBA" id="ARBA00010752"/>
    </source>
</evidence>
<keyword evidence="3" id="KW-0963">Cytoplasm</keyword>
<evidence type="ECO:0000256" key="5">
    <source>
        <dbReference type="ARBA" id="ARBA00022695"/>
    </source>
</evidence>
<dbReference type="InterPro" id="IPR022635">
    <property type="entry name" value="DNA_polIII_beta_C"/>
</dbReference>
<dbReference type="CDD" id="cd00140">
    <property type="entry name" value="beta_clamp"/>
    <property type="match status" value="1"/>
</dbReference>
<dbReference type="SMART" id="SM00480">
    <property type="entry name" value="POL3Bc"/>
    <property type="match status" value="1"/>
</dbReference>
<dbReference type="PANTHER" id="PTHR30478">
    <property type="entry name" value="DNA POLYMERASE III SUBUNIT BETA"/>
    <property type="match status" value="1"/>
</dbReference>
<organism evidence="12 13">
    <name type="scientific">Thermus aquaticus (strain ATCC BAA-2747 / Y51MC23)</name>
    <dbReference type="NCBI Taxonomy" id="498848"/>
    <lineage>
        <taxon>Bacteria</taxon>
        <taxon>Thermotogati</taxon>
        <taxon>Deinococcota</taxon>
        <taxon>Deinococci</taxon>
        <taxon>Thermales</taxon>
        <taxon>Thermaceae</taxon>
        <taxon>Thermus</taxon>
    </lineage>
</organism>
<comment type="similarity">
    <text evidence="2">Belongs to the beta sliding clamp family.</text>
</comment>
<keyword evidence="13" id="KW-1185">Reference proteome</keyword>
<keyword evidence="5" id="KW-0548">Nucleotidyltransferase</keyword>
<dbReference type="Gene3D" id="3.10.150.10">
    <property type="entry name" value="DNA Polymerase III, subunit A, domain 2"/>
    <property type="match status" value="1"/>
</dbReference>
<comment type="subcellular location">
    <subcellularLocation>
        <location evidence="1">Cytoplasm</location>
    </subcellularLocation>
</comment>
<evidence type="ECO:0000313" key="13">
    <source>
        <dbReference type="Proteomes" id="UP000058660"/>
    </source>
</evidence>
<name>A0ABN4IGB4_THEA5</name>
<feature type="domain" description="DNA polymerase III beta sliding clamp N-terminal" evidence="9">
    <location>
        <begin position="8"/>
        <end position="81"/>
    </location>
</feature>
<evidence type="ECO:0000256" key="8">
    <source>
        <dbReference type="ARBA" id="ARBA00023125"/>
    </source>
</evidence>
<feature type="domain" description="DNA polymerase III beta sliding clamp C-terminal" evidence="11">
    <location>
        <begin position="252"/>
        <end position="368"/>
    </location>
</feature>
<feature type="domain" description="DNA polymerase III beta sliding clamp central" evidence="10">
    <location>
        <begin position="135"/>
        <end position="249"/>
    </location>
</feature>
<accession>A0ABN4IGB4</accession>
<evidence type="ECO:0000313" key="12">
    <source>
        <dbReference type="EMBL" id="ALJ90044.1"/>
    </source>
</evidence>
<dbReference type="InterPro" id="IPR001001">
    <property type="entry name" value="DNA_polIII_beta"/>
</dbReference>
<evidence type="ECO:0000256" key="4">
    <source>
        <dbReference type="ARBA" id="ARBA00022679"/>
    </source>
</evidence>
<dbReference type="RefSeq" id="WP_003047171.1">
    <property type="nucleotide sequence ID" value="NZ_CP010822.1"/>
</dbReference>
<dbReference type="InterPro" id="IPR022634">
    <property type="entry name" value="DNA_polIII_beta_N"/>
</dbReference>
<keyword evidence="8" id="KW-0238">DNA-binding</keyword>
<gene>
    <name evidence="12" type="ORF">TO73_0180</name>
</gene>
<dbReference type="Proteomes" id="UP000058660">
    <property type="component" value="Chromosome"/>
</dbReference>
<dbReference type="NCBIfam" id="TIGR00663">
    <property type="entry name" value="dnan"/>
    <property type="match status" value="1"/>
</dbReference>